<protein>
    <recommendedName>
        <fullName evidence="4">ATP-binding protein</fullName>
    </recommendedName>
</protein>
<organism evidence="2 3">
    <name type="scientific">Dactylosporangium maewongense</name>
    <dbReference type="NCBI Taxonomy" id="634393"/>
    <lineage>
        <taxon>Bacteria</taxon>
        <taxon>Bacillati</taxon>
        <taxon>Actinomycetota</taxon>
        <taxon>Actinomycetes</taxon>
        <taxon>Micromonosporales</taxon>
        <taxon>Micromonosporaceae</taxon>
        <taxon>Dactylosporangium</taxon>
    </lineage>
</organism>
<dbReference type="Proteomes" id="UP001501470">
    <property type="component" value="Unassembled WGS sequence"/>
</dbReference>
<dbReference type="EMBL" id="BAAAQD010000002">
    <property type="protein sequence ID" value="GAA1504356.1"/>
    <property type="molecule type" value="Genomic_DNA"/>
</dbReference>
<evidence type="ECO:0000313" key="3">
    <source>
        <dbReference type="Proteomes" id="UP001501470"/>
    </source>
</evidence>
<feature type="region of interest" description="Disordered" evidence="1">
    <location>
        <begin position="1"/>
        <end position="90"/>
    </location>
</feature>
<proteinExistence type="predicted"/>
<dbReference type="InterPro" id="IPR016024">
    <property type="entry name" value="ARM-type_fold"/>
</dbReference>
<keyword evidence="3" id="KW-1185">Reference proteome</keyword>
<gene>
    <name evidence="2" type="ORF">GCM10009827_017050</name>
</gene>
<accession>A0ABN1ZTU8</accession>
<feature type="compositionally biased region" description="Basic and acidic residues" evidence="1">
    <location>
        <begin position="74"/>
        <end position="84"/>
    </location>
</feature>
<feature type="compositionally biased region" description="Acidic residues" evidence="1">
    <location>
        <begin position="64"/>
        <end position="73"/>
    </location>
</feature>
<evidence type="ECO:0008006" key="4">
    <source>
        <dbReference type="Google" id="ProtNLM"/>
    </source>
</evidence>
<comment type="caution">
    <text evidence="2">The sequence shown here is derived from an EMBL/GenBank/DDBJ whole genome shotgun (WGS) entry which is preliminary data.</text>
</comment>
<feature type="compositionally biased region" description="Acidic residues" evidence="1">
    <location>
        <begin position="1"/>
        <end position="15"/>
    </location>
</feature>
<evidence type="ECO:0000313" key="2">
    <source>
        <dbReference type="EMBL" id="GAA1504356.1"/>
    </source>
</evidence>
<name>A0ABN1ZTU8_9ACTN</name>
<evidence type="ECO:0000256" key="1">
    <source>
        <dbReference type="SAM" id="MobiDB-lite"/>
    </source>
</evidence>
<dbReference type="RefSeq" id="WP_344501226.1">
    <property type="nucleotide sequence ID" value="NZ_BAAAQD010000002.1"/>
</dbReference>
<reference evidence="2 3" key="1">
    <citation type="journal article" date="2019" name="Int. J. Syst. Evol. Microbiol.">
        <title>The Global Catalogue of Microorganisms (GCM) 10K type strain sequencing project: providing services to taxonomists for standard genome sequencing and annotation.</title>
        <authorList>
            <consortium name="The Broad Institute Genomics Platform"/>
            <consortium name="The Broad Institute Genome Sequencing Center for Infectious Disease"/>
            <person name="Wu L."/>
            <person name="Ma J."/>
        </authorList>
    </citation>
    <scope>NUCLEOTIDE SEQUENCE [LARGE SCALE GENOMIC DNA]</scope>
    <source>
        <strain evidence="2 3">JCM 15933</strain>
    </source>
</reference>
<dbReference type="SUPFAM" id="SSF48371">
    <property type="entry name" value="ARM repeat"/>
    <property type="match status" value="1"/>
</dbReference>
<feature type="compositionally biased region" description="Polar residues" evidence="1">
    <location>
        <begin position="27"/>
        <end position="40"/>
    </location>
</feature>
<sequence>MSEAPDEAESPEPEDVVSTPDVDLSEGDSTSFATQFGSSEESAEKAQPDGSTEADSAPNKLEDADPEPDEDSTDDRAAQADRQHGIRNLSMMTGDRARLFQAEQISIFGGENSVVPRSGEVPGHVLSKLVTAYVQPSCAQRLLDALRVSPVQCLVGPSGSGRTTAAIATAARHLERVGQTARGNVHILATDDISSIDGSALPEGKAFILVLPESVAAPDIAWFGSIGADLEQRHSVLILVSVNEPKGSAALKADWLVPYTPPPLDAIFKKHLASRPPSRVDALCALPDVRMALQRCRVPRDAAMLAADVLADMASGLPDQELLKGEPTAKLSLAQQELNEGELWHRILLVATAVMYDLSAGTVVREAKRLAELHVPNGIQTEVPKVDWFNGPRYWSACVDLVGDQADSGAGQIFRLAHPRLAIPLLEVIWQDHVGERDVLLDWLCGLGAHPIKRVRVKAAQAAAQLACYDFDVVVREVIHVWALNGGFRTRQSAAVALEALAVAAEGRFARRVRGLVQGWAHSNNVRLLAAAMAAYGTFLGAKDPDEALARMEEIVGGRVRRWDGRRDASIDHVERELANIVQRALLDVFAAGAQEKVIQALARWAGLPHWRWRKAAARSLLELARKEGASRWPLLIELTSVQDDLYDAVLALWRNALDAGQRDEAPWEALRRWCDQADELRGDPAAAESAALTEKLLADIRASSSALADNLDFHQRIWAFRKAKRQVARSSSLSPNQEETP</sequence>